<evidence type="ECO:0000256" key="3">
    <source>
        <dbReference type="ARBA" id="ARBA00024356"/>
    </source>
</evidence>
<accession>A0A7C1B0Y4</accession>
<reference evidence="4" key="1">
    <citation type="journal article" date="2020" name="mSystems">
        <title>Genome- and Community-Level Interaction Insights into Carbon Utilization and Element Cycling Functions of Hydrothermarchaeota in Hydrothermal Sediment.</title>
        <authorList>
            <person name="Zhou Z."/>
            <person name="Liu Y."/>
            <person name="Xu W."/>
            <person name="Pan J."/>
            <person name="Luo Z.H."/>
            <person name="Li M."/>
        </authorList>
    </citation>
    <scope>NUCLEOTIDE SEQUENCE [LARGE SCALE GENOMIC DNA]</scope>
    <source>
        <strain evidence="4">HyVt-19</strain>
    </source>
</reference>
<dbReference type="InterPro" id="IPR023296">
    <property type="entry name" value="Glyco_hydro_beta-prop_sf"/>
</dbReference>
<evidence type="ECO:0000313" key="4">
    <source>
        <dbReference type="EMBL" id="HDL89601.1"/>
    </source>
</evidence>
<dbReference type="CDD" id="cd08993">
    <property type="entry name" value="GH130"/>
    <property type="match status" value="1"/>
</dbReference>
<name>A0A7C1B0Y4_9BACT</name>
<comment type="similarity">
    <text evidence="3">Belongs to the glycosyl hydrolase 130 family.</text>
</comment>
<evidence type="ECO:0000256" key="2">
    <source>
        <dbReference type="ARBA" id="ARBA00022679"/>
    </source>
</evidence>
<keyword evidence="4" id="KW-0326">Glycosidase</keyword>
<dbReference type="GO" id="GO:0016798">
    <property type="term" value="F:hydrolase activity, acting on glycosyl bonds"/>
    <property type="evidence" value="ECO:0007669"/>
    <property type="project" value="UniProtKB-KW"/>
</dbReference>
<dbReference type="GO" id="GO:0016757">
    <property type="term" value="F:glycosyltransferase activity"/>
    <property type="evidence" value="ECO:0007669"/>
    <property type="project" value="UniProtKB-KW"/>
</dbReference>
<dbReference type="Gene3D" id="2.115.10.20">
    <property type="entry name" value="Glycosyl hydrolase domain, family 43"/>
    <property type="match status" value="1"/>
</dbReference>
<protein>
    <submittedName>
        <fullName evidence="4">Glycosidase</fullName>
    </submittedName>
</protein>
<dbReference type="EMBL" id="DQZW01000080">
    <property type="protein sequence ID" value="HDL89601.1"/>
    <property type="molecule type" value="Genomic_DNA"/>
</dbReference>
<keyword evidence="4" id="KW-0378">Hydrolase</keyword>
<dbReference type="Proteomes" id="UP000886355">
    <property type="component" value="Unassembled WGS sequence"/>
</dbReference>
<evidence type="ECO:0000256" key="1">
    <source>
        <dbReference type="ARBA" id="ARBA00022676"/>
    </source>
</evidence>
<comment type="caution">
    <text evidence="4">The sequence shown here is derived from an EMBL/GenBank/DDBJ whole genome shotgun (WGS) entry which is preliminary data.</text>
</comment>
<dbReference type="PANTHER" id="PTHR34106:SF5">
    <property type="entry name" value="GLYCOSIDASE"/>
    <property type="match status" value="1"/>
</dbReference>
<gene>
    <name evidence="4" type="ORF">ENG14_01710</name>
</gene>
<dbReference type="Pfam" id="PF04041">
    <property type="entry name" value="Glyco_hydro_130"/>
    <property type="match status" value="1"/>
</dbReference>
<proteinExistence type="inferred from homology"/>
<keyword evidence="2" id="KW-0808">Transferase</keyword>
<dbReference type="SUPFAM" id="SSF75005">
    <property type="entry name" value="Arabinanase/levansucrase/invertase"/>
    <property type="match status" value="1"/>
</dbReference>
<sequence>MEREDIFQRHPKNPILTRDDVPYHCNTVFNAAVCRFKDTYMMLLRVEETNGRSHLTLAESQDGIHFSVHPRPWIVPSEDPEYEPYERFGIEDPRITQIGETYYITYVAFGPHGPRTGLGLTKDFKRFERICLMTESDNKDCVLFPEKIQEYYVRLDRPGGMGGSRASIWISYSPDLIHWGRSKVLLAPEPGWGASKVGVSTPPIKTEEGWLVLYHGVRQTGAGRIYRVGAMLLDLEKPEKLIRYTPHFILAPREYYERVGDVPNVVFPCGFVLEENVLKLYYGAADTCICLAETTLDEIMKECTGKPNNI</sequence>
<keyword evidence="1" id="KW-0328">Glycosyltransferase</keyword>
<dbReference type="AlphaFoldDB" id="A0A7C1B0Y4"/>
<organism evidence="4">
    <name type="scientific">Thermodesulforhabdus norvegica</name>
    <dbReference type="NCBI Taxonomy" id="39841"/>
    <lineage>
        <taxon>Bacteria</taxon>
        <taxon>Pseudomonadati</taxon>
        <taxon>Thermodesulfobacteriota</taxon>
        <taxon>Syntrophobacteria</taxon>
        <taxon>Syntrophobacterales</taxon>
        <taxon>Thermodesulforhabdaceae</taxon>
        <taxon>Thermodesulforhabdus</taxon>
    </lineage>
</organism>
<dbReference type="InterPro" id="IPR007184">
    <property type="entry name" value="Mannoside_phosphorylase"/>
</dbReference>
<dbReference type="PANTHER" id="PTHR34106">
    <property type="entry name" value="GLYCOSIDASE"/>
    <property type="match status" value="1"/>
</dbReference>
<dbReference type="PIRSF" id="PIRSF016202">
    <property type="entry name" value="PH1107"/>
    <property type="match status" value="1"/>
</dbReference>